<feature type="transmembrane region" description="Helical" evidence="1">
    <location>
        <begin position="12"/>
        <end position="38"/>
    </location>
</feature>
<evidence type="ECO:0000256" key="1">
    <source>
        <dbReference type="SAM" id="Phobius"/>
    </source>
</evidence>
<dbReference type="Proteomes" id="UP000652176">
    <property type="component" value="Unassembled WGS sequence"/>
</dbReference>
<gene>
    <name evidence="2" type="ORF">IE877_06500</name>
</gene>
<name>A0ABR9CXR9_9GAMM</name>
<keyword evidence="1" id="KW-0472">Membrane</keyword>
<comment type="caution">
    <text evidence="2">The sequence shown here is derived from an EMBL/GenBank/DDBJ whole genome shotgun (WGS) entry which is preliminary data.</text>
</comment>
<dbReference type="RefSeq" id="WP_192373893.1">
    <property type="nucleotide sequence ID" value="NZ_CAJHIV010000001.1"/>
</dbReference>
<proteinExistence type="predicted"/>
<protein>
    <submittedName>
        <fullName evidence="2">Uncharacterized protein</fullName>
    </submittedName>
</protein>
<keyword evidence="1" id="KW-1133">Transmembrane helix</keyword>
<keyword evidence="3" id="KW-1185">Reference proteome</keyword>
<accession>A0ABR9CXR9</accession>
<dbReference type="EMBL" id="JACXSS010000001">
    <property type="protein sequence ID" value="MBD9355530.1"/>
    <property type="molecule type" value="Genomic_DNA"/>
</dbReference>
<organism evidence="2 3">
    <name type="scientific">Methylomonas albis</name>
    <dbReference type="NCBI Taxonomy" id="1854563"/>
    <lineage>
        <taxon>Bacteria</taxon>
        <taxon>Pseudomonadati</taxon>
        <taxon>Pseudomonadota</taxon>
        <taxon>Gammaproteobacteria</taxon>
        <taxon>Methylococcales</taxon>
        <taxon>Methylococcaceae</taxon>
        <taxon>Methylomonas</taxon>
    </lineage>
</organism>
<reference evidence="2 3" key="1">
    <citation type="submission" date="2020-09" db="EMBL/GenBank/DDBJ databases">
        <title>Methylomonas albis sp. nov. and Methylomonas fluvii sp. nov.: Two cold-adapted methanotrophs from the River Elbe and an amended description of Methylovulum psychrotolerans strain Eb1.</title>
        <authorList>
            <person name="Bussmann I.K."/>
            <person name="Klings K.-W."/>
            <person name="Warnstedt J."/>
            <person name="Hoppert M."/>
            <person name="Saborowski A."/>
            <person name="Horn F."/>
            <person name="Liebner S."/>
        </authorList>
    </citation>
    <scope>NUCLEOTIDE SEQUENCE [LARGE SCALE GENOMIC DNA]</scope>
    <source>
        <strain evidence="2 3">EbA</strain>
    </source>
</reference>
<evidence type="ECO:0000313" key="3">
    <source>
        <dbReference type="Proteomes" id="UP000652176"/>
    </source>
</evidence>
<sequence length="57" mass="6533">MNPTSLTRIKCAIVFIVFILFSIGPVPITSSIGLYVVIFRPRWFKELVNKIYTDKAD</sequence>
<evidence type="ECO:0000313" key="2">
    <source>
        <dbReference type="EMBL" id="MBD9355530.1"/>
    </source>
</evidence>
<keyword evidence="1" id="KW-0812">Transmembrane</keyword>